<dbReference type="RefSeq" id="WP_115837051.1">
    <property type="nucleotide sequence ID" value="NZ_CP025086.1"/>
</dbReference>
<dbReference type="SUPFAM" id="SSF69786">
    <property type="entry name" value="YggU-like"/>
    <property type="match status" value="1"/>
</dbReference>
<keyword evidence="4" id="KW-1185">Reference proteome</keyword>
<evidence type="ECO:0000256" key="2">
    <source>
        <dbReference type="HAMAP-Rule" id="MF_00634"/>
    </source>
</evidence>
<dbReference type="AlphaFoldDB" id="A0A3D9Z052"/>
<comment type="caution">
    <text evidence="3">The sequence shown here is derived from an EMBL/GenBank/DDBJ whole genome shotgun (WGS) entry which is preliminary data.</text>
</comment>
<accession>A0A3D9Z052</accession>
<comment type="similarity">
    <text evidence="1 2">Belongs to the UPF0235 family.</text>
</comment>
<dbReference type="SMART" id="SM01152">
    <property type="entry name" value="DUF167"/>
    <property type="match status" value="1"/>
</dbReference>
<evidence type="ECO:0000256" key="1">
    <source>
        <dbReference type="ARBA" id="ARBA00010364"/>
    </source>
</evidence>
<dbReference type="OrthoDB" id="9801972at2"/>
<dbReference type="Proteomes" id="UP000256900">
    <property type="component" value="Unassembled WGS sequence"/>
</dbReference>
<proteinExistence type="inferred from homology"/>
<dbReference type="Gene3D" id="3.30.1200.10">
    <property type="entry name" value="YggU-like"/>
    <property type="match status" value="1"/>
</dbReference>
<dbReference type="HAMAP" id="MF_00634">
    <property type="entry name" value="UPF0235"/>
    <property type="match status" value="1"/>
</dbReference>
<dbReference type="GO" id="GO:0005737">
    <property type="term" value="C:cytoplasm"/>
    <property type="evidence" value="ECO:0007669"/>
    <property type="project" value="TreeGrafter"/>
</dbReference>
<name>A0A3D9Z052_9HYPH</name>
<gene>
    <name evidence="3" type="ORF">DES32_2587</name>
</gene>
<dbReference type="NCBIfam" id="NF002348">
    <property type="entry name" value="PRK01310.1"/>
    <property type="match status" value="1"/>
</dbReference>
<dbReference type="InterPro" id="IPR003746">
    <property type="entry name" value="DUF167"/>
</dbReference>
<protein>
    <recommendedName>
        <fullName evidence="2">UPF0235 protein DES32_2587</fullName>
    </recommendedName>
</protein>
<sequence>MPEGRPWTARKDGLALAVRLTPKSSRDEIVGVEALADGRAVLKVRVRALPEAGAANEALIRLLAKSLGVAPSSLHLESGGSSRLKSVHLAGDAAALATKLAGLAR</sequence>
<evidence type="ECO:0000313" key="3">
    <source>
        <dbReference type="EMBL" id="REF86532.1"/>
    </source>
</evidence>
<dbReference type="Pfam" id="PF02594">
    <property type="entry name" value="DUF167"/>
    <property type="match status" value="1"/>
</dbReference>
<dbReference type="EMBL" id="QUMO01000003">
    <property type="protein sequence ID" value="REF86532.1"/>
    <property type="molecule type" value="Genomic_DNA"/>
</dbReference>
<dbReference type="NCBIfam" id="TIGR00251">
    <property type="entry name" value="DUF167 family protein"/>
    <property type="match status" value="1"/>
</dbReference>
<dbReference type="PANTHER" id="PTHR13420">
    <property type="entry name" value="UPF0235 PROTEIN C15ORF40"/>
    <property type="match status" value="1"/>
</dbReference>
<dbReference type="PANTHER" id="PTHR13420:SF7">
    <property type="entry name" value="UPF0235 PROTEIN C15ORF40"/>
    <property type="match status" value="1"/>
</dbReference>
<dbReference type="InterPro" id="IPR036591">
    <property type="entry name" value="YggU-like_sf"/>
</dbReference>
<evidence type="ECO:0000313" key="4">
    <source>
        <dbReference type="Proteomes" id="UP000256900"/>
    </source>
</evidence>
<organism evidence="3 4">
    <name type="scientific">Methylovirgula ligni</name>
    <dbReference type="NCBI Taxonomy" id="569860"/>
    <lineage>
        <taxon>Bacteria</taxon>
        <taxon>Pseudomonadati</taxon>
        <taxon>Pseudomonadota</taxon>
        <taxon>Alphaproteobacteria</taxon>
        <taxon>Hyphomicrobiales</taxon>
        <taxon>Beijerinckiaceae</taxon>
        <taxon>Methylovirgula</taxon>
    </lineage>
</organism>
<reference evidence="3 4" key="1">
    <citation type="submission" date="2018-08" db="EMBL/GenBank/DDBJ databases">
        <title>Genomic Encyclopedia of Type Strains, Phase IV (KMG-IV): sequencing the most valuable type-strain genomes for metagenomic binning, comparative biology and taxonomic classification.</title>
        <authorList>
            <person name="Goeker M."/>
        </authorList>
    </citation>
    <scope>NUCLEOTIDE SEQUENCE [LARGE SCALE GENOMIC DNA]</scope>
    <source>
        <strain evidence="3 4">BW863</strain>
    </source>
</reference>